<sequence>MTVPAAHVVEDIEACRALQEEEWEVLQSIYPDYLSGGSTNGTIKIEIPVELSEPRFVVPLEEGSHPTEGSIQVNGDRVHKIPSHSVELADDVSLSTFPPLLLELMLPPAYPSYCPPEIKSLHATHGWLGRRIVPLRQQLLAMWNAGEGVLYSWIECIRSGEFLDALHLLDSKDGKDVIIIPHPALSLIMPLLTEYESSMQQARFSQASYHCEICLTSIKGARCVSLSCFHVFCRPCLEDFWGLCITEGDVGRVGCPDTACVKESREATEEEVRRVVTEDDVRRWKWLRQKRLTDRDPSMIHCPMSFCQTPVPKPQNAEEGSGWDRLRTCPECGYSFCAYCRRTWHGPISECPLTSTESFVLEYMECPAGSPQRELIERRYGKANITRLVAKYEEDQANKKWLDQSTMTCPSCHIKVEKSVGCNHMTCARCGQHFCYRCGDKLMASNPYLHFSTPGHPCFSKLFDYQSVENEWQPVEGFEYL</sequence>
<keyword evidence="11" id="KW-0862">Zinc</keyword>
<gene>
    <name evidence="18" type="ORF">PHLGIDRAFT_63956</name>
</gene>
<comment type="pathway">
    <text evidence="3">Protein modification; protein ubiquitination.</text>
</comment>
<dbReference type="InterPro" id="IPR002867">
    <property type="entry name" value="IBR_dom"/>
</dbReference>
<protein>
    <recommendedName>
        <fullName evidence="4">RBR-type E3 ubiquitin transferase</fullName>
        <ecNumber evidence="4">2.3.2.31</ecNumber>
    </recommendedName>
</protein>
<dbReference type="InterPro" id="IPR016135">
    <property type="entry name" value="UBQ-conjugating_enzyme/RWD"/>
</dbReference>
<evidence type="ECO:0000256" key="3">
    <source>
        <dbReference type="ARBA" id="ARBA00004906"/>
    </source>
</evidence>
<dbReference type="Proteomes" id="UP000053257">
    <property type="component" value="Unassembled WGS sequence"/>
</dbReference>
<evidence type="ECO:0000256" key="15">
    <source>
        <dbReference type="PROSITE-ProRule" id="PRU00175"/>
    </source>
</evidence>
<comment type="similarity">
    <text evidence="14">Belongs to the RBR family. RNF14 subfamily.</text>
</comment>
<dbReference type="Gene3D" id="1.20.120.1750">
    <property type="match status" value="1"/>
</dbReference>
<dbReference type="HOGENOM" id="CLU_021364_2_2_1"/>
<evidence type="ECO:0000256" key="14">
    <source>
        <dbReference type="ARBA" id="ARBA00044508"/>
    </source>
</evidence>
<comment type="catalytic activity">
    <reaction evidence="1">
        <text>[E2 ubiquitin-conjugating enzyme]-S-ubiquitinyl-L-cysteine + [acceptor protein]-L-lysine = [E2 ubiquitin-conjugating enzyme]-L-cysteine + [acceptor protein]-N(6)-ubiquitinyl-L-lysine.</text>
        <dbReference type="EC" id="2.3.2.31"/>
    </reaction>
</comment>
<dbReference type="InterPro" id="IPR001841">
    <property type="entry name" value="Znf_RING"/>
</dbReference>
<evidence type="ECO:0000256" key="2">
    <source>
        <dbReference type="ARBA" id="ARBA00004167"/>
    </source>
</evidence>
<dbReference type="InterPro" id="IPR017907">
    <property type="entry name" value="Znf_RING_CS"/>
</dbReference>
<dbReference type="SUPFAM" id="SSF54495">
    <property type="entry name" value="UBC-like"/>
    <property type="match status" value="1"/>
</dbReference>
<evidence type="ECO:0000256" key="9">
    <source>
        <dbReference type="ARBA" id="ARBA00022771"/>
    </source>
</evidence>
<organism evidence="18 19">
    <name type="scientific">Phlebiopsis gigantea (strain 11061_1 CR5-6)</name>
    <name type="common">White-rot fungus</name>
    <name type="synonym">Peniophora gigantea</name>
    <dbReference type="NCBI Taxonomy" id="745531"/>
    <lineage>
        <taxon>Eukaryota</taxon>
        <taxon>Fungi</taxon>
        <taxon>Dikarya</taxon>
        <taxon>Basidiomycota</taxon>
        <taxon>Agaricomycotina</taxon>
        <taxon>Agaricomycetes</taxon>
        <taxon>Polyporales</taxon>
        <taxon>Phanerochaetaceae</taxon>
        <taxon>Phlebiopsis</taxon>
    </lineage>
</organism>
<dbReference type="InterPro" id="IPR006575">
    <property type="entry name" value="RWD_dom"/>
</dbReference>
<evidence type="ECO:0000256" key="5">
    <source>
        <dbReference type="ARBA" id="ARBA00022679"/>
    </source>
</evidence>
<dbReference type="SUPFAM" id="SSF57850">
    <property type="entry name" value="RING/U-box"/>
    <property type="match status" value="3"/>
</dbReference>
<evidence type="ECO:0000256" key="1">
    <source>
        <dbReference type="ARBA" id="ARBA00001798"/>
    </source>
</evidence>
<dbReference type="InterPro" id="IPR031127">
    <property type="entry name" value="E3_UB_ligase_RBR"/>
</dbReference>
<evidence type="ECO:0000313" key="18">
    <source>
        <dbReference type="EMBL" id="KIP11479.1"/>
    </source>
</evidence>
<dbReference type="SMART" id="SM00591">
    <property type="entry name" value="RWD"/>
    <property type="match status" value="1"/>
</dbReference>
<dbReference type="CDD" id="cd20341">
    <property type="entry name" value="BRcat_RBR_RNF14"/>
    <property type="match status" value="1"/>
</dbReference>
<dbReference type="STRING" id="745531.A0A0C3P111"/>
<evidence type="ECO:0000259" key="16">
    <source>
        <dbReference type="PROSITE" id="PS50089"/>
    </source>
</evidence>
<comment type="subcellular location">
    <subcellularLocation>
        <location evidence="2">Membrane</location>
        <topology evidence="2">Single-pass membrane protein</topology>
    </subcellularLocation>
</comment>
<evidence type="ECO:0000256" key="7">
    <source>
        <dbReference type="ARBA" id="ARBA00022723"/>
    </source>
</evidence>
<keyword evidence="5" id="KW-0808">Transferase</keyword>
<evidence type="ECO:0000256" key="11">
    <source>
        <dbReference type="ARBA" id="ARBA00022833"/>
    </source>
</evidence>
<dbReference type="InterPro" id="IPR047548">
    <property type="entry name" value="Rcat_RBR_RNF14"/>
</dbReference>
<keyword evidence="13" id="KW-0472">Membrane</keyword>
<keyword evidence="19" id="KW-1185">Reference proteome</keyword>
<reference evidence="18 19" key="1">
    <citation type="journal article" date="2014" name="PLoS Genet.">
        <title>Analysis of the Phlebiopsis gigantea genome, transcriptome and secretome provides insight into its pioneer colonization strategies of wood.</title>
        <authorList>
            <person name="Hori C."/>
            <person name="Ishida T."/>
            <person name="Igarashi K."/>
            <person name="Samejima M."/>
            <person name="Suzuki H."/>
            <person name="Master E."/>
            <person name="Ferreira P."/>
            <person name="Ruiz-Duenas F.J."/>
            <person name="Held B."/>
            <person name="Canessa P."/>
            <person name="Larrondo L.F."/>
            <person name="Schmoll M."/>
            <person name="Druzhinina I.S."/>
            <person name="Kubicek C.P."/>
            <person name="Gaskell J.A."/>
            <person name="Kersten P."/>
            <person name="St John F."/>
            <person name="Glasner J."/>
            <person name="Sabat G."/>
            <person name="Splinter BonDurant S."/>
            <person name="Syed K."/>
            <person name="Yadav J."/>
            <person name="Mgbeahuruike A.C."/>
            <person name="Kovalchuk A."/>
            <person name="Asiegbu F.O."/>
            <person name="Lackner G."/>
            <person name="Hoffmeister D."/>
            <person name="Rencoret J."/>
            <person name="Gutierrez A."/>
            <person name="Sun H."/>
            <person name="Lindquist E."/>
            <person name="Barry K."/>
            <person name="Riley R."/>
            <person name="Grigoriev I.V."/>
            <person name="Henrissat B."/>
            <person name="Kues U."/>
            <person name="Berka R.M."/>
            <person name="Martinez A.T."/>
            <person name="Covert S.F."/>
            <person name="Blanchette R.A."/>
            <person name="Cullen D."/>
        </authorList>
    </citation>
    <scope>NUCLEOTIDE SEQUENCE [LARGE SCALE GENOMIC DNA]</scope>
    <source>
        <strain evidence="18 19">11061_1 CR5-6</strain>
    </source>
</reference>
<dbReference type="CDD" id="cd23820">
    <property type="entry name" value="RWD_RNF14"/>
    <property type="match status" value="1"/>
</dbReference>
<accession>A0A0C3P111</accession>
<dbReference type="PROSITE" id="PS50089">
    <property type="entry name" value="ZF_RING_2"/>
    <property type="match status" value="1"/>
</dbReference>
<dbReference type="GO" id="GO:0061630">
    <property type="term" value="F:ubiquitin protein ligase activity"/>
    <property type="evidence" value="ECO:0007669"/>
    <property type="project" value="UniProtKB-EC"/>
</dbReference>
<evidence type="ECO:0000256" key="12">
    <source>
        <dbReference type="ARBA" id="ARBA00022989"/>
    </source>
</evidence>
<dbReference type="SMART" id="SM00184">
    <property type="entry name" value="RING"/>
    <property type="match status" value="2"/>
</dbReference>
<evidence type="ECO:0000256" key="10">
    <source>
        <dbReference type="ARBA" id="ARBA00022786"/>
    </source>
</evidence>
<dbReference type="Gene3D" id="3.10.110.10">
    <property type="entry name" value="Ubiquitin Conjugating Enzyme"/>
    <property type="match status" value="1"/>
</dbReference>
<dbReference type="Pfam" id="PF22191">
    <property type="entry name" value="IBR_1"/>
    <property type="match status" value="1"/>
</dbReference>
<dbReference type="FunFam" id="3.30.40.10:FF:000051">
    <property type="entry name" value="RBR-type E3 ubiquitin transferase"/>
    <property type="match status" value="1"/>
</dbReference>
<dbReference type="InterPro" id="IPR044066">
    <property type="entry name" value="TRIAD_supradom"/>
</dbReference>
<feature type="domain" description="RING-type" evidence="16">
    <location>
        <begin position="211"/>
        <end position="256"/>
    </location>
</feature>
<evidence type="ECO:0000256" key="4">
    <source>
        <dbReference type="ARBA" id="ARBA00012251"/>
    </source>
</evidence>
<evidence type="ECO:0000256" key="6">
    <source>
        <dbReference type="ARBA" id="ARBA00022692"/>
    </source>
</evidence>
<feature type="domain" description="RING-type" evidence="17">
    <location>
        <begin position="207"/>
        <end position="462"/>
    </location>
</feature>
<dbReference type="EC" id="2.3.2.31" evidence="4"/>
<dbReference type="GO" id="GO:0005737">
    <property type="term" value="C:cytoplasm"/>
    <property type="evidence" value="ECO:0007669"/>
    <property type="project" value="UniProtKB-ARBA"/>
</dbReference>
<dbReference type="Gene3D" id="3.30.40.10">
    <property type="entry name" value="Zinc/RING finger domain, C3HC4 (zinc finger)"/>
    <property type="match status" value="1"/>
</dbReference>
<keyword evidence="8" id="KW-0677">Repeat</keyword>
<dbReference type="GO" id="GO:0016567">
    <property type="term" value="P:protein ubiquitination"/>
    <property type="evidence" value="ECO:0007669"/>
    <property type="project" value="InterPro"/>
</dbReference>
<dbReference type="CDD" id="cd20354">
    <property type="entry name" value="Rcat_RBR_RNF14"/>
    <property type="match status" value="1"/>
</dbReference>
<evidence type="ECO:0000313" key="19">
    <source>
        <dbReference type="Proteomes" id="UP000053257"/>
    </source>
</evidence>
<dbReference type="AlphaFoldDB" id="A0A0C3P111"/>
<evidence type="ECO:0000259" key="17">
    <source>
        <dbReference type="PROSITE" id="PS51873"/>
    </source>
</evidence>
<dbReference type="Pfam" id="PF01485">
    <property type="entry name" value="IBR"/>
    <property type="match status" value="1"/>
</dbReference>
<dbReference type="InterPro" id="IPR013083">
    <property type="entry name" value="Znf_RING/FYVE/PHD"/>
</dbReference>
<dbReference type="EMBL" id="KN840446">
    <property type="protein sequence ID" value="KIP11479.1"/>
    <property type="molecule type" value="Genomic_DNA"/>
</dbReference>
<dbReference type="PANTHER" id="PTHR11685">
    <property type="entry name" value="RBR FAMILY RING FINGER AND IBR DOMAIN-CONTAINING"/>
    <property type="match status" value="1"/>
</dbReference>
<evidence type="ECO:0000256" key="8">
    <source>
        <dbReference type="ARBA" id="ARBA00022737"/>
    </source>
</evidence>
<dbReference type="Pfam" id="PF05773">
    <property type="entry name" value="RWD"/>
    <property type="match status" value="1"/>
</dbReference>
<evidence type="ECO:0000256" key="13">
    <source>
        <dbReference type="ARBA" id="ARBA00023136"/>
    </source>
</evidence>
<name>A0A0C3P111_PHLG1</name>
<dbReference type="GO" id="GO:0008270">
    <property type="term" value="F:zinc ion binding"/>
    <property type="evidence" value="ECO:0007669"/>
    <property type="project" value="UniProtKB-KW"/>
</dbReference>
<dbReference type="SMART" id="SM00647">
    <property type="entry name" value="IBR"/>
    <property type="match status" value="2"/>
</dbReference>
<keyword evidence="10" id="KW-0833">Ubl conjugation pathway</keyword>
<keyword evidence="6" id="KW-0812">Transmembrane</keyword>
<keyword evidence="7" id="KW-0479">Metal-binding</keyword>
<dbReference type="PROSITE" id="PS51873">
    <property type="entry name" value="TRIAD"/>
    <property type="match status" value="1"/>
</dbReference>
<keyword evidence="12" id="KW-1133">Transmembrane helix</keyword>
<dbReference type="GO" id="GO:0031090">
    <property type="term" value="C:organelle membrane"/>
    <property type="evidence" value="ECO:0007669"/>
    <property type="project" value="UniProtKB-ARBA"/>
</dbReference>
<keyword evidence="9 15" id="KW-0863">Zinc-finger</keyword>
<proteinExistence type="inferred from homology"/>
<dbReference type="PROSITE" id="PS00518">
    <property type="entry name" value="ZF_RING_1"/>
    <property type="match status" value="1"/>
</dbReference>
<dbReference type="OrthoDB" id="1431934at2759"/>